<protein>
    <submittedName>
        <fullName evidence="7">Branched-chain amino acid ABC transporter permease</fullName>
    </submittedName>
</protein>
<dbReference type="GO" id="GO:0005886">
    <property type="term" value="C:plasma membrane"/>
    <property type="evidence" value="ECO:0007669"/>
    <property type="project" value="UniProtKB-SubCell"/>
</dbReference>
<evidence type="ECO:0000256" key="1">
    <source>
        <dbReference type="ARBA" id="ARBA00004651"/>
    </source>
</evidence>
<keyword evidence="2" id="KW-1003">Cell membrane</keyword>
<keyword evidence="4 6" id="KW-1133">Transmembrane helix</keyword>
<feature type="transmembrane region" description="Helical" evidence="6">
    <location>
        <begin position="31"/>
        <end position="49"/>
    </location>
</feature>
<feature type="transmembrane region" description="Helical" evidence="6">
    <location>
        <begin position="254"/>
        <end position="273"/>
    </location>
</feature>
<keyword evidence="3 6" id="KW-0812">Transmembrane</keyword>
<proteinExistence type="predicted"/>
<feature type="transmembrane region" description="Helical" evidence="6">
    <location>
        <begin position="124"/>
        <end position="144"/>
    </location>
</feature>
<evidence type="ECO:0000256" key="5">
    <source>
        <dbReference type="ARBA" id="ARBA00023136"/>
    </source>
</evidence>
<reference evidence="7" key="1">
    <citation type="submission" date="2022-05" db="EMBL/GenBank/DDBJ databases">
        <authorList>
            <person name="Pankratov T."/>
        </authorList>
    </citation>
    <scope>NUCLEOTIDE SEQUENCE</scope>
    <source>
        <strain evidence="7">BP6-180914</strain>
    </source>
</reference>
<evidence type="ECO:0000256" key="2">
    <source>
        <dbReference type="ARBA" id="ARBA00022475"/>
    </source>
</evidence>
<feature type="transmembrane region" description="Helical" evidence="6">
    <location>
        <begin position="86"/>
        <end position="103"/>
    </location>
</feature>
<accession>A0AA41Z362</accession>
<evidence type="ECO:0000313" key="8">
    <source>
        <dbReference type="Proteomes" id="UP001165667"/>
    </source>
</evidence>
<keyword evidence="5 6" id="KW-0472">Membrane</keyword>
<dbReference type="CDD" id="cd06581">
    <property type="entry name" value="TM_PBP1_LivM_like"/>
    <property type="match status" value="1"/>
</dbReference>
<feature type="transmembrane region" description="Helical" evidence="6">
    <location>
        <begin position="175"/>
        <end position="198"/>
    </location>
</feature>
<dbReference type="InterPro" id="IPR043428">
    <property type="entry name" value="LivM-like"/>
</dbReference>
<evidence type="ECO:0000256" key="3">
    <source>
        <dbReference type="ARBA" id="ARBA00022692"/>
    </source>
</evidence>
<evidence type="ECO:0000313" key="7">
    <source>
        <dbReference type="EMBL" id="MCW6509668.1"/>
    </source>
</evidence>
<evidence type="ECO:0000256" key="6">
    <source>
        <dbReference type="SAM" id="Phobius"/>
    </source>
</evidence>
<comment type="subcellular location">
    <subcellularLocation>
        <location evidence="1">Cell membrane</location>
        <topology evidence="1">Multi-pass membrane protein</topology>
    </subcellularLocation>
</comment>
<dbReference type="PANTHER" id="PTHR30482">
    <property type="entry name" value="HIGH-AFFINITY BRANCHED-CHAIN AMINO ACID TRANSPORT SYSTEM PERMEASE"/>
    <property type="match status" value="1"/>
</dbReference>
<dbReference type="PANTHER" id="PTHR30482:SF10">
    <property type="entry name" value="HIGH-AFFINITY BRANCHED-CHAIN AMINO ACID TRANSPORT PROTEIN BRAE"/>
    <property type="match status" value="1"/>
</dbReference>
<organism evidence="7 8">
    <name type="scientific">Lichenifustis flavocetrariae</name>
    <dbReference type="NCBI Taxonomy" id="2949735"/>
    <lineage>
        <taxon>Bacteria</taxon>
        <taxon>Pseudomonadati</taxon>
        <taxon>Pseudomonadota</taxon>
        <taxon>Alphaproteobacteria</taxon>
        <taxon>Hyphomicrobiales</taxon>
        <taxon>Lichenihabitantaceae</taxon>
        <taxon>Lichenifustis</taxon>
    </lineage>
</organism>
<dbReference type="GO" id="GO:0015658">
    <property type="term" value="F:branched-chain amino acid transmembrane transporter activity"/>
    <property type="evidence" value="ECO:0007669"/>
    <property type="project" value="InterPro"/>
</dbReference>
<feature type="transmembrane region" description="Helical" evidence="6">
    <location>
        <begin position="61"/>
        <end position="80"/>
    </location>
</feature>
<dbReference type="RefSeq" id="WP_282586042.1">
    <property type="nucleotide sequence ID" value="NZ_JAMOIM010000011.1"/>
</dbReference>
<dbReference type="Pfam" id="PF02653">
    <property type="entry name" value="BPD_transp_2"/>
    <property type="match status" value="1"/>
</dbReference>
<evidence type="ECO:0000256" key="4">
    <source>
        <dbReference type="ARBA" id="ARBA00022989"/>
    </source>
</evidence>
<comment type="caution">
    <text evidence="7">The sequence shown here is derived from an EMBL/GenBank/DDBJ whole genome shotgun (WGS) entry which is preliminary data.</text>
</comment>
<gene>
    <name evidence="7" type="ORF">M8523_16745</name>
</gene>
<keyword evidence="8" id="KW-1185">Reference proteome</keyword>
<dbReference type="Proteomes" id="UP001165667">
    <property type="component" value="Unassembled WGS sequence"/>
</dbReference>
<dbReference type="EMBL" id="JAMOIM010000011">
    <property type="protein sequence ID" value="MCW6509668.1"/>
    <property type="molecule type" value="Genomic_DNA"/>
</dbReference>
<name>A0AA41Z362_9HYPH</name>
<feature type="transmembrane region" description="Helical" evidence="6">
    <location>
        <begin position="210"/>
        <end position="234"/>
    </location>
</feature>
<dbReference type="AlphaFoldDB" id="A0AA41Z362"/>
<dbReference type="InterPro" id="IPR001851">
    <property type="entry name" value="ABC_transp_permease"/>
</dbReference>
<sequence length="291" mass="30285">MLDFLVFAVTMIAIWSVVALSLDLQFGLCGLVNFGQILPFALGAYGPAISAAHGGSISAGLALGLAMAAVGGVLVLAPVGRLSQDYWALVSLGASEIFRLLMVNVTPIAGGQDGTAVARVSNPLAALGLALGLLLAMLLLARRIDRSPLGRLMRVLREDDLLVATLGRNPFRVQALVTVVAWLMAALAGALYAHVVGFVAPSSFSVAETFIVWTALILGGAGSLLGAVVGTAFVQFISVSTRFLAAWSGLPFDLVANLRLGIFGVVLVLVFLLRREGLVPERKVRVDAVGP</sequence>